<feature type="signal peptide" evidence="10">
    <location>
        <begin position="1"/>
        <end position="22"/>
    </location>
</feature>
<evidence type="ECO:0000256" key="10">
    <source>
        <dbReference type="SAM" id="SignalP"/>
    </source>
</evidence>
<dbReference type="Proteomes" id="UP000015101">
    <property type="component" value="Unassembled WGS sequence"/>
</dbReference>
<reference evidence="14" key="1">
    <citation type="submission" date="2012-12" db="EMBL/GenBank/DDBJ databases">
        <authorList>
            <person name="Hellsten U."/>
            <person name="Grimwood J."/>
            <person name="Chapman J.A."/>
            <person name="Shapiro H."/>
            <person name="Aerts A."/>
            <person name="Otillar R.P."/>
            <person name="Terry A.Y."/>
            <person name="Boore J.L."/>
            <person name="Simakov O."/>
            <person name="Marletaz F."/>
            <person name="Cho S.-J."/>
            <person name="Edsinger-Gonzales E."/>
            <person name="Havlak P."/>
            <person name="Kuo D.-H."/>
            <person name="Larsson T."/>
            <person name="Lv J."/>
            <person name="Arendt D."/>
            <person name="Savage R."/>
            <person name="Osoegawa K."/>
            <person name="de Jong P."/>
            <person name="Lindberg D.R."/>
            <person name="Seaver E.C."/>
            <person name="Weisblat D.A."/>
            <person name="Putnam N.H."/>
            <person name="Grigoriev I.V."/>
            <person name="Rokhsar D.S."/>
        </authorList>
    </citation>
    <scope>NUCLEOTIDE SEQUENCE</scope>
</reference>
<evidence type="ECO:0000313" key="14">
    <source>
        <dbReference type="Proteomes" id="UP000015101"/>
    </source>
</evidence>
<dbReference type="CTD" id="20213050"/>
<gene>
    <name evidence="13" type="primary">20213050</name>
    <name evidence="12" type="ORF">HELRODRAFT_194517</name>
</gene>
<keyword evidence="2 8" id="KW-0479">Metal-binding</keyword>
<evidence type="ECO:0000256" key="8">
    <source>
        <dbReference type="PROSITE-ProRule" id="PRU00276"/>
    </source>
</evidence>
<feature type="binding site" evidence="8">
    <location>
        <position position="206"/>
    </location>
    <ligand>
        <name>Zn(2+)</name>
        <dbReference type="ChEBI" id="CHEBI:29105"/>
        <note>catalytic</note>
    </ligand>
</feature>
<dbReference type="EMBL" id="KB097710">
    <property type="protein sequence ID" value="ESN91185.1"/>
    <property type="molecule type" value="Genomic_DNA"/>
</dbReference>
<evidence type="ECO:0000259" key="11">
    <source>
        <dbReference type="PROSITE" id="PS50215"/>
    </source>
</evidence>
<name>T1FW54_HELRO</name>
<dbReference type="EnsemblMetazoa" id="HelroT194517">
    <property type="protein sequence ID" value="HelroP194517"/>
    <property type="gene ID" value="HelroG194517"/>
</dbReference>
<keyword evidence="1" id="KW-0645">Protease</keyword>
<reference evidence="13" key="3">
    <citation type="submission" date="2015-06" db="UniProtKB">
        <authorList>
            <consortium name="EnsemblMetazoa"/>
        </authorList>
    </citation>
    <scope>IDENTIFICATION</scope>
</reference>
<accession>T1FW54</accession>
<dbReference type="Pfam" id="PF13688">
    <property type="entry name" value="Reprolysin_5"/>
    <property type="match status" value="1"/>
</dbReference>
<dbReference type="PANTHER" id="PTHR11905:SF159">
    <property type="entry name" value="ADAM METALLOPROTEASE"/>
    <property type="match status" value="1"/>
</dbReference>
<keyword evidence="14" id="KW-1185">Reference proteome</keyword>
<evidence type="ECO:0000256" key="9">
    <source>
        <dbReference type="SAM" id="MobiDB-lite"/>
    </source>
</evidence>
<dbReference type="InterPro" id="IPR041645">
    <property type="entry name" value="ADAMTS_CR_2"/>
</dbReference>
<dbReference type="KEGG" id="hro:HELRODRAFT_194517"/>
<dbReference type="Gene3D" id="3.40.390.10">
    <property type="entry name" value="Collagenase (Catalytic Domain)"/>
    <property type="match status" value="1"/>
</dbReference>
<keyword evidence="5" id="KW-0482">Metalloprotease</keyword>
<keyword evidence="10" id="KW-0732">Signal</keyword>
<feature type="region of interest" description="Disordered" evidence="9">
    <location>
        <begin position="495"/>
        <end position="521"/>
    </location>
</feature>
<evidence type="ECO:0000313" key="13">
    <source>
        <dbReference type="EnsemblMetazoa" id="HelroP194517"/>
    </source>
</evidence>
<dbReference type="GeneID" id="20213050"/>
<feature type="binding site" evidence="8">
    <location>
        <position position="212"/>
    </location>
    <ligand>
        <name>Zn(2+)</name>
        <dbReference type="ChEBI" id="CHEBI:29105"/>
        <note>catalytic</note>
    </ligand>
</feature>
<dbReference type="PANTHER" id="PTHR11905">
    <property type="entry name" value="ADAM A DISINTEGRIN AND METALLOPROTEASE DOMAIN"/>
    <property type="match status" value="1"/>
</dbReference>
<keyword evidence="3" id="KW-0378">Hydrolase</keyword>
<proteinExistence type="predicted"/>
<evidence type="ECO:0000313" key="12">
    <source>
        <dbReference type="EMBL" id="ESN91185.1"/>
    </source>
</evidence>
<dbReference type="GO" id="GO:0046872">
    <property type="term" value="F:metal ion binding"/>
    <property type="evidence" value="ECO:0007669"/>
    <property type="project" value="UniProtKB-KW"/>
</dbReference>
<feature type="compositionally biased region" description="Low complexity" evidence="9">
    <location>
        <begin position="508"/>
        <end position="518"/>
    </location>
</feature>
<sequence length="560" mass="63082">MNFGKISMLCFGLLVLCVLADGRSYNDEHEDEMMAIDKRAASEMVIDVFVVSDYSIFKTWMGYYKNDKAKVLANIKYYFANIVNAISKRYESIRTSKYRYSARMVSIYIATTPEESPFTETPKVKNSENKVDTIEGLKAFESWIKEKSLQGKLPKFSVATAFTKYDSVNAPGYAWVGTVCEINANAMVVDTGGYSTADLASHEIGHNLGANHDGERGKEGNNCNGNDQFLMTAIQQAQQMPLNHQKFSPCSVKYFDDKVDALKKINKNCLKPKEKTTAEDFSSQLSVLPGQKFDIDEQCRYIYGPESYYCRRASSPENTICEEVYCFDSKQKRCLGGNRYSAYDGTSCANKKWCMDKKCVYDAKAPVLKETCPFGDSVEPIEYSGRLTKCSDLKQQRRVCTENEFMAKYCCGTCEQVAKEGPQECQEGYLDYYNNCDEMTRGNLQLCEQSYYLENCCKTCTPYVKELNKCRKGTGLDKSSCTSKVKCNGRSCAYSGPGATDSRDKSPTKQPQTPPSSKCTKDVHEKWCRDNMSDETKKKLYCKSPGYAGSCCKTCQPYLG</sequence>
<dbReference type="Pfam" id="PF17771">
    <property type="entry name" value="ADAMTS_CR_2"/>
    <property type="match status" value="1"/>
</dbReference>
<dbReference type="AlphaFoldDB" id="T1FW54"/>
<dbReference type="Gene3D" id="3.40.1620.60">
    <property type="match status" value="1"/>
</dbReference>
<dbReference type="GO" id="GO:0004222">
    <property type="term" value="F:metalloendopeptidase activity"/>
    <property type="evidence" value="ECO:0000318"/>
    <property type="project" value="GO_Central"/>
</dbReference>
<dbReference type="SUPFAM" id="SSF55486">
    <property type="entry name" value="Metalloproteases ('zincins'), catalytic domain"/>
    <property type="match status" value="1"/>
</dbReference>
<evidence type="ECO:0000256" key="4">
    <source>
        <dbReference type="ARBA" id="ARBA00022833"/>
    </source>
</evidence>
<dbReference type="InParanoid" id="T1FW54"/>
<evidence type="ECO:0000256" key="7">
    <source>
        <dbReference type="ARBA" id="ARBA00023180"/>
    </source>
</evidence>
<dbReference type="InterPro" id="IPR001590">
    <property type="entry name" value="Peptidase_M12B"/>
</dbReference>
<keyword evidence="6" id="KW-1015">Disulfide bond</keyword>
<feature type="chain" id="PRO_5010981046" description="Peptidase M12B domain-containing protein" evidence="10">
    <location>
        <begin position="23"/>
        <end position="560"/>
    </location>
</feature>
<feature type="binding site" evidence="8">
    <location>
        <position position="202"/>
    </location>
    <ligand>
        <name>Zn(2+)</name>
        <dbReference type="ChEBI" id="CHEBI:29105"/>
        <note>catalytic</note>
    </ligand>
</feature>
<dbReference type="EMBL" id="AMQM01008001">
    <property type="status" value="NOT_ANNOTATED_CDS"/>
    <property type="molecule type" value="Genomic_DNA"/>
</dbReference>
<dbReference type="InterPro" id="IPR024079">
    <property type="entry name" value="MetalloPept_cat_dom_sf"/>
</dbReference>
<dbReference type="HOGENOM" id="CLU_034138_0_0_1"/>
<feature type="active site" evidence="8">
    <location>
        <position position="203"/>
    </location>
</feature>
<dbReference type="SMART" id="SM00608">
    <property type="entry name" value="ACR"/>
    <property type="match status" value="1"/>
</dbReference>
<dbReference type="GO" id="GO:0006509">
    <property type="term" value="P:membrane protein ectodomain proteolysis"/>
    <property type="evidence" value="ECO:0000318"/>
    <property type="project" value="GO_Central"/>
</dbReference>
<evidence type="ECO:0000256" key="1">
    <source>
        <dbReference type="ARBA" id="ARBA00022670"/>
    </source>
</evidence>
<keyword evidence="7" id="KW-0325">Glycoprotein</keyword>
<dbReference type="OrthoDB" id="6134861at2759"/>
<evidence type="ECO:0000256" key="5">
    <source>
        <dbReference type="ARBA" id="ARBA00023049"/>
    </source>
</evidence>
<evidence type="ECO:0000256" key="2">
    <source>
        <dbReference type="ARBA" id="ARBA00022723"/>
    </source>
</evidence>
<dbReference type="InterPro" id="IPR006586">
    <property type="entry name" value="ADAM_Cys-rich"/>
</dbReference>
<organism evidence="13 14">
    <name type="scientific">Helobdella robusta</name>
    <name type="common">Californian leech</name>
    <dbReference type="NCBI Taxonomy" id="6412"/>
    <lineage>
        <taxon>Eukaryota</taxon>
        <taxon>Metazoa</taxon>
        <taxon>Spiralia</taxon>
        <taxon>Lophotrochozoa</taxon>
        <taxon>Annelida</taxon>
        <taxon>Clitellata</taxon>
        <taxon>Hirudinea</taxon>
        <taxon>Rhynchobdellida</taxon>
        <taxon>Glossiphoniidae</taxon>
        <taxon>Helobdella</taxon>
    </lineage>
</organism>
<protein>
    <recommendedName>
        <fullName evidence="11">Peptidase M12B domain-containing protein</fullName>
    </recommendedName>
</protein>
<keyword evidence="4 8" id="KW-0862">Zinc</keyword>
<dbReference type="PROSITE" id="PS50215">
    <property type="entry name" value="ADAM_MEPRO"/>
    <property type="match status" value="1"/>
</dbReference>
<evidence type="ECO:0000256" key="6">
    <source>
        <dbReference type="ARBA" id="ARBA00023157"/>
    </source>
</evidence>
<dbReference type="eggNOG" id="KOG3538">
    <property type="taxonomic scope" value="Eukaryota"/>
</dbReference>
<reference evidence="12 14" key="2">
    <citation type="journal article" date="2013" name="Nature">
        <title>Insights into bilaterian evolution from three spiralian genomes.</title>
        <authorList>
            <person name="Simakov O."/>
            <person name="Marletaz F."/>
            <person name="Cho S.J."/>
            <person name="Edsinger-Gonzales E."/>
            <person name="Havlak P."/>
            <person name="Hellsten U."/>
            <person name="Kuo D.H."/>
            <person name="Larsson T."/>
            <person name="Lv J."/>
            <person name="Arendt D."/>
            <person name="Savage R."/>
            <person name="Osoegawa K."/>
            <person name="de Jong P."/>
            <person name="Grimwood J."/>
            <person name="Chapman J.A."/>
            <person name="Shapiro H."/>
            <person name="Aerts A."/>
            <person name="Otillar R.P."/>
            <person name="Terry A.Y."/>
            <person name="Boore J.L."/>
            <person name="Grigoriev I.V."/>
            <person name="Lindberg D.R."/>
            <person name="Seaver E.C."/>
            <person name="Weisblat D.A."/>
            <person name="Putnam N.H."/>
            <person name="Rokhsar D.S."/>
        </authorList>
    </citation>
    <scope>NUCLEOTIDE SEQUENCE</scope>
</reference>
<evidence type="ECO:0000256" key="3">
    <source>
        <dbReference type="ARBA" id="ARBA00022801"/>
    </source>
</evidence>
<feature type="domain" description="Peptidase M12B" evidence="11">
    <location>
        <begin position="44"/>
        <end position="255"/>
    </location>
</feature>
<comment type="caution">
    <text evidence="8">Lacks conserved residue(s) required for the propagation of feature annotation.</text>
</comment>
<dbReference type="RefSeq" id="XP_009030707.1">
    <property type="nucleotide sequence ID" value="XM_009032459.1"/>
</dbReference>
<dbReference type="OMA" id="ETICHIM"/>